<evidence type="ECO:0008006" key="4">
    <source>
        <dbReference type="Google" id="ProtNLM"/>
    </source>
</evidence>
<dbReference type="EMBL" id="JBITMB010000001">
    <property type="protein sequence ID" value="MFI7438911.1"/>
    <property type="molecule type" value="Genomic_DNA"/>
</dbReference>
<comment type="caution">
    <text evidence="2">The sequence shown here is derived from an EMBL/GenBank/DDBJ whole genome shotgun (WGS) entry which is preliminary data.</text>
</comment>
<protein>
    <recommendedName>
        <fullName evidence="4">DUF222 domain-containing protein</fullName>
    </recommendedName>
</protein>
<organism evidence="2 3">
    <name type="scientific">Nonomuraea indica</name>
    <dbReference type="NCBI Taxonomy" id="1581193"/>
    <lineage>
        <taxon>Bacteria</taxon>
        <taxon>Bacillati</taxon>
        <taxon>Actinomycetota</taxon>
        <taxon>Actinomycetes</taxon>
        <taxon>Streptosporangiales</taxon>
        <taxon>Streptosporangiaceae</taxon>
        <taxon>Nonomuraea</taxon>
    </lineage>
</organism>
<evidence type="ECO:0000313" key="3">
    <source>
        <dbReference type="Proteomes" id="UP001612928"/>
    </source>
</evidence>
<feature type="compositionally biased region" description="Low complexity" evidence="1">
    <location>
        <begin position="87"/>
        <end position="98"/>
    </location>
</feature>
<dbReference type="RefSeq" id="WP_397018459.1">
    <property type="nucleotide sequence ID" value="NZ_JBITMB010000001.1"/>
</dbReference>
<gene>
    <name evidence="2" type="ORF">ACIBP5_02975</name>
</gene>
<sequence length="135" mass="15118">MADQIWLEEMRQVLDEVYRDRDRAAVREVYSCASAHVHLTADMLAQLNEVPEGAYTRREMAEAINGVVRGRGRQDTLGLLERPPPIEAVESTAEAARAAWDDTPLEALNPTPAASEPEVPEFREPGRPPPEDEER</sequence>
<proteinExistence type="predicted"/>
<evidence type="ECO:0000256" key="1">
    <source>
        <dbReference type="SAM" id="MobiDB-lite"/>
    </source>
</evidence>
<name>A0ABW7ZYP8_9ACTN</name>
<accession>A0ABW7ZYP8</accession>
<evidence type="ECO:0000313" key="2">
    <source>
        <dbReference type="EMBL" id="MFI7438911.1"/>
    </source>
</evidence>
<keyword evidence="3" id="KW-1185">Reference proteome</keyword>
<dbReference type="Proteomes" id="UP001612928">
    <property type="component" value="Unassembled WGS sequence"/>
</dbReference>
<reference evidence="2 3" key="1">
    <citation type="submission" date="2024-10" db="EMBL/GenBank/DDBJ databases">
        <title>The Natural Products Discovery Center: Release of the First 8490 Sequenced Strains for Exploring Actinobacteria Biosynthetic Diversity.</title>
        <authorList>
            <person name="Kalkreuter E."/>
            <person name="Kautsar S.A."/>
            <person name="Yang D."/>
            <person name="Bader C.D."/>
            <person name="Teijaro C.N."/>
            <person name="Fluegel L."/>
            <person name="Davis C.M."/>
            <person name="Simpson J.R."/>
            <person name="Lauterbach L."/>
            <person name="Steele A.D."/>
            <person name="Gui C."/>
            <person name="Meng S."/>
            <person name="Li G."/>
            <person name="Viehrig K."/>
            <person name="Ye F."/>
            <person name="Su P."/>
            <person name="Kiefer A.F."/>
            <person name="Nichols A."/>
            <person name="Cepeda A.J."/>
            <person name="Yan W."/>
            <person name="Fan B."/>
            <person name="Jiang Y."/>
            <person name="Adhikari A."/>
            <person name="Zheng C.-J."/>
            <person name="Schuster L."/>
            <person name="Cowan T.M."/>
            <person name="Smanski M.J."/>
            <person name="Chevrette M.G."/>
            <person name="De Carvalho L.P.S."/>
            <person name="Shen B."/>
        </authorList>
    </citation>
    <scope>NUCLEOTIDE SEQUENCE [LARGE SCALE GENOMIC DNA]</scope>
    <source>
        <strain evidence="2 3">NPDC049503</strain>
    </source>
</reference>
<feature type="compositionally biased region" description="Basic and acidic residues" evidence="1">
    <location>
        <begin position="120"/>
        <end position="135"/>
    </location>
</feature>
<feature type="region of interest" description="Disordered" evidence="1">
    <location>
        <begin position="75"/>
        <end position="135"/>
    </location>
</feature>